<dbReference type="OrthoDB" id="410704at2759"/>
<feature type="non-terminal residue" evidence="1">
    <location>
        <position position="177"/>
    </location>
</feature>
<proteinExistence type="predicted"/>
<dbReference type="AlphaFoldDB" id="A0A812NZQ2"/>
<organism evidence="1 2">
    <name type="scientific">Symbiodinium necroappetens</name>
    <dbReference type="NCBI Taxonomy" id="1628268"/>
    <lineage>
        <taxon>Eukaryota</taxon>
        <taxon>Sar</taxon>
        <taxon>Alveolata</taxon>
        <taxon>Dinophyceae</taxon>
        <taxon>Suessiales</taxon>
        <taxon>Symbiodiniaceae</taxon>
        <taxon>Symbiodinium</taxon>
    </lineage>
</organism>
<dbReference type="Proteomes" id="UP000601435">
    <property type="component" value="Unassembled WGS sequence"/>
</dbReference>
<reference evidence="1" key="1">
    <citation type="submission" date="2021-02" db="EMBL/GenBank/DDBJ databases">
        <authorList>
            <person name="Dougan E. K."/>
            <person name="Rhodes N."/>
            <person name="Thang M."/>
            <person name="Chan C."/>
        </authorList>
    </citation>
    <scope>NUCLEOTIDE SEQUENCE</scope>
</reference>
<evidence type="ECO:0000313" key="2">
    <source>
        <dbReference type="Proteomes" id="UP000601435"/>
    </source>
</evidence>
<name>A0A812NZQ2_9DINO</name>
<evidence type="ECO:0000313" key="1">
    <source>
        <dbReference type="EMBL" id="CAE7343813.1"/>
    </source>
</evidence>
<feature type="non-terminal residue" evidence="1">
    <location>
        <position position="1"/>
    </location>
</feature>
<comment type="caution">
    <text evidence="1">The sequence shown here is derived from an EMBL/GenBank/DDBJ whole genome shotgun (WGS) entry which is preliminary data.</text>
</comment>
<sequence length="177" mass="19909">VWCAVLFAGRVAVLPPVQRLSYLLPSTASDERKLQEAQRVADDFGSKAEETKHGNKKVLPDGIRPRVLKTIKQKRLAAREELKAVLHTISLAGMELQKPDHVLRPADSSSGEVRLFRGNQPFLWSPSTGNGHWDMVLESQQNRLRLVLSPDEGGPLWAAFTWMANQGYKINFIRDEL</sequence>
<protein>
    <submittedName>
        <fullName evidence="1">Uncharacterized protein</fullName>
    </submittedName>
</protein>
<dbReference type="EMBL" id="CAJNJA010014508">
    <property type="protein sequence ID" value="CAE7343813.1"/>
    <property type="molecule type" value="Genomic_DNA"/>
</dbReference>
<accession>A0A812NZQ2</accession>
<keyword evidence="2" id="KW-1185">Reference proteome</keyword>
<gene>
    <name evidence="1" type="ORF">SNEC2469_LOCUS8887</name>
</gene>